<protein>
    <submittedName>
        <fullName evidence="1">Uncharacterized protein</fullName>
    </submittedName>
</protein>
<gene>
    <name evidence="1" type="ORF">MONAX_5E008842</name>
</gene>
<dbReference type="AlphaFoldDB" id="A0A5E4D9T3"/>
<keyword evidence="2" id="KW-1185">Reference proteome</keyword>
<organism evidence="1 2">
    <name type="scientific">Marmota monax</name>
    <name type="common">Woodchuck</name>
    <dbReference type="NCBI Taxonomy" id="9995"/>
    <lineage>
        <taxon>Eukaryota</taxon>
        <taxon>Metazoa</taxon>
        <taxon>Chordata</taxon>
        <taxon>Craniata</taxon>
        <taxon>Vertebrata</taxon>
        <taxon>Euteleostomi</taxon>
        <taxon>Mammalia</taxon>
        <taxon>Eutheria</taxon>
        <taxon>Euarchontoglires</taxon>
        <taxon>Glires</taxon>
        <taxon>Rodentia</taxon>
        <taxon>Sciuromorpha</taxon>
        <taxon>Sciuridae</taxon>
        <taxon>Xerinae</taxon>
        <taxon>Marmotini</taxon>
        <taxon>Marmota</taxon>
    </lineage>
</organism>
<accession>A0A5E4D9T3</accession>
<dbReference type="EMBL" id="CABDUW010003918">
    <property type="protein sequence ID" value="VTJ89911.1"/>
    <property type="molecule type" value="Genomic_DNA"/>
</dbReference>
<dbReference type="Proteomes" id="UP000335636">
    <property type="component" value="Unassembled WGS sequence"/>
</dbReference>
<proteinExistence type="predicted"/>
<sequence length="54" mass="6025">MLIPRVHIDEGGSPGVHLQVKDKEDLGPRMDVISIKKTWIRPQCSTDARQTSPS</sequence>
<feature type="non-terminal residue" evidence="1">
    <location>
        <position position="54"/>
    </location>
</feature>
<evidence type="ECO:0000313" key="2">
    <source>
        <dbReference type="Proteomes" id="UP000335636"/>
    </source>
</evidence>
<evidence type="ECO:0000313" key="1">
    <source>
        <dbReference type="EMBL" id="VTJ89911.1"/>
    </source>
</evidence>
<reference evidence="1" key="1">
    <citation type="submission" date="2019-04" db="EMBL/GenBank/DDBJ databases">
        <authorList>
            <person name="Alioto T."/>
            <person name="Alioto T."/>
        </authorList>
    </citation>
    <scope>NUCLEOTIDE SEQUENCE [LARGE SCALE GENOMIC DNA]</scope>
</reference>
<comment type="caution">
    <text evidence="1">The sequence shown here is derived from an EMBL/GenBank/DDBJ whole genome shotgun (WGS) entry which is preliminary data.</text>
</comment>
<name>A0A5E4D9T3_MARMO</name>